<dbReference type="EMBL" id="LICA01000387">
    <property type="protein sequence ID" value="KRO92002.1"/>
    <property type="molecule type" value="Genomic_DNA"/>
</dbReference>
<dbReference type="Pfam" id="PF00107">
    <property type="entry name" value="ADH_zinc_N"/>
    <property type="match status" value="1"/>
</dbReference>
<dbReference type="Gene3D" id="3.90.180.10">
    <property type="entry name" value="Medium-chain alcohol dehydrogenases, catalytic domain"/>
    <property type="match status" value="1"/>
</dbReference>
<feature type="domain" description="Enoyl reductase (ER)" evidence="1">
    <location>
        <begin position="10"/>
        <end position="322"/>
    </location>
</feature>
<dbReference type="InterPro" id="IPR013149">
    <property type="entry name" value="ADH-like_C"/>
</dbReference>
<dbReference type="AlphaFoldDB" id="A0A0R2U2J0"/>
<dbReference type="Pfam" id="PF08240">
    <property type="entry name" value="ADH_N"/>
    <property type="match status" value="1"/>
</dbReference>
<dbReference type="SUPFAM" id="SSF51735">
    <property type="entry name" value="NAD(P)-binding Rossmann-fold domains"/>
    <property type="match status" value="1"/>
</dbReference>
<dbReference type="PANTHER" id="PTHR43677">
    <property type="entry name" value="SHORT-CHAIN DEHYDROGENASE/REDUCTASE"/>
    <property type="match status" value="1"/>
</dbReference>
<sequence>MKALICSEFGSTQDLTLETRDDLEPGAGEVLIDVKAAGVNFPDILTVEGKYQFKPSLPFIPGTEVSGVVSKLGKGVTSRQVGDEVVGMVQIGGFASQVVTSEYTTFLKGSSMSYDQAAGFAVTYGTSYYALKQKAQLQPGETVLVLGAAGGVGIATIQIAKAMGATVIAAASTEEKLDFACEAGADLRINYSTDNLKEKVKELTKGKGADVIYDPVGGDFSEQAFRAIAWDGRFLVIGFASGPIPKVPLNLALLKGASMVGVFWGAWSARDPKSSQQNFKELIEMIDGGKFSPLVTEVYSLDDHSSAFGSIAERRAKGKVILTMD</sequence>
<evidence type="ECO:0000313" key="3">
    <source>
        <dbReference type="Proteomes" id="UP000051213"/>
    </source>
</evidence>
<accession>A0A0R2U2J0</accession>
<dbReference type="SMART" id="SM00829">
    <property type="entry name" value="PKS_ER"/>
    <property type="match status" value="1"/>
</dbReference>
<proteinExistence type="predicted"/>
<organism evidence="2 3">
    <name type="scientific">SAR92 bacterium BACL26 MAG-121220-bin70</name>
    <dbReference type="NCBI Taxonomy" id="1655626"/>
    <lineage>
        <taxon>Bacteria</taxon>
        <taxon>Pseudomonadati</taxon>
        <taxon>Pseudomonadota</taxon>
        <taxon>Gammaproteobacteria</taxon>
        <taxon>Cellvibrionales</taxon>
        <taxon>Porticoccaceae</taxon>
        <taxon>SAR92 clade</taxon>
    </lineage>
</organism>
<dbReference type="InterPro" id="IPR020843">
    <property type="entry name" value="ER"/>
</dbReference>
<dbReference type="InterPro" id="IPR051397">
    <property type="entry name" value="Zn-ADH-like_protein"/>
</dbReference>
<dbReference type="GO" id="GO:0008270">
    <property type="term" value="F:zinc ion binding"/>
    <property type="evidence" value="ECO:0007669"/>
    <property type="project" value="InterPro"/>
</dbReference>
<comment type="caution">
    <text evidence="2">The sequence shown here is derived from an EMBL/GenBank/DDBJ whole genome shotgun (WGS) entry which is preliminary data.</text>
</comment>
<evidence type="ECO:0000313" key="2">
    <source>
        <dbReference type="EMBL" id="KRO92002.1"/>
    </source>
</evidence>
<gene>
    <name evidence="2" type="ORF">ABS24_07990</name>
</gene>
<dbReference type="SUPFAM" id="SSF50129">
    <property type="entry name" value="GroES-like"/>
    <property type="match status" value="1"/>
</dbReference>
<dbReference type="GO" id="GO:0016491">
    <property type="term" value="F:oxidoreductase activity"/>
    <property type="evidence" value="ECO:0007669"/>
    <property type="project" value="InterPro"/>
</dbReference>
<dbReference type="Proteomes" id="UP000051213">
    <property type="component" value="Unassembled WGS sequence"/>
</dbReference>
<evidence type="ECO:0000259" key="1">
    <source>
        <dbReference type="SMART" id="SM00829"/>
    </source>
</evidence>
<dbReference type="Gene3D" id="3.40.50.720">
    <property type="entry name" value="NAD(P)-binding Rossmann-like Domain"/>
    <property type="match status" value="1"/>
</dbReference>
<dbReference type="PROSITE" id="PS01162">
    <property type="entry name" value="QOR_ZETA_CRYSTAL"/>
    <property type="match status" value="1"/>
</dbReference>
<dbReference type="InterPro" id="IPR013154">
    <property type="entry name" value="ADH-like_N"/>
</dbReference>
<dbReference type="InterPro" id="IPR036291">
    <property type="entry name" value="NAD(P)-bd_dom_sf"/>
</dbReference>
<dbReference type="InterPro" id="IPR002364">
    <property type="entry name" value="Quin_OxRdtase/zeta-crystal_CS"/>
</dbReference>
<name>A0A0R2U2J0_9GAMM</name>
<dbReference type="PANTHER" id="PTHR43677:SF4">
    <property type="entry name" value="QUINONE OXIDOREDUCTASE-LIKE PROTEIN 2"/>
    <property type="match status" value="1"/>
</dbReference>
<dbReference type="InterPro" id="IPR011032">
    <property type="entry name" value="GroES-like_sf"/>
</dbReference>
<protein>
    <submittedName>
        <fullName evidence="2">NADPH:quinone oxidoreductase</fullName>
    </submittedName>
</protein>
<dbReference type="CDD" id="cd08241">
    <property type="entry name" value="QOR1"/>
    <property type="match status" value="1"/>
</dbReference>
<reference evidence="2 3" key="1">
    <citation type="submission" date="2015-10" db="EMBL/GenBank/DDBJ databases">
        <title>Metagenome-Assembled Genomes uncover a global brackish microbiome.</title>
        <authorList>
            <person name="Hugerth L.W."/>
            <person name="Larsson J."/>
            <person name="Alneberg J."/>
            <person name="Lindh M.V."/>
            <person name="Legrand C."/>
            <person name="Pinhassi J."/>
            <person name="Andersson A.F."/>
        </authorList>
    </citation>
    <scope>NUCLEOTIDE SEQUENCE [LARGE SCALE GENOMIC DNA]</scope>
    <source>
        <strain evidence="2">BACL26 MAG-121220-bin70</strain>
    </source>
</reference>